<sequence>MRVALRDGLTIAAVQAKHPAATKRFVEEQRAFLRQTEGLADTRRTSTGADVARLTDAGFTAGQIAQTLGVSVSSVYQHRRKQQKCNNFAKYVDTTPRPL</sequence>
<proteinExistence type="predicted"/>
<dbReference type="EMBL" id="JX649887">
    <property type="protein sequence ID" value="AGC71948.1"/>
    <property type="molecule type" value="Genomic_DNA"/>
</dbReference>
<evidence type="ECO:0000313" key="1">
    <source>
        <dbReference type="EMBL" id="AGC71948.1"/>
    </source>
</evidence>
<organism evidence="1">
    <name type="scientific">uncultured bacterium A1Q1_fos_25</name>
    <dbReference type="NCBI Taxonomy" id="1256569"/>
    <lineage>
        <taxon>Bacteria</taxon>
        <taxon>environmental samples</taxon>
    </lineage>
</organism>
<protein>
    <recommendedName>
        <fullName evidence="2">Resolvase HTH domain-containing protein</fullName>
    </recommendedName>
</protein>
<dbReference type="InterPro" id="IPR029032">
    <property type="entry name" value="AhpD-like"/>
</dbReference>
<name>L7VY06_9BACT</name>
<dbReference type="Gene3D" id="1.20.1290.10">
    <property type="entry name" value="AhpD-like"/>
    <property type="match status" value="1"/>
</dbReference>
<accession>L7VY06</accession>
<dbReference type="AlphaFoldDB" id="L7VY06"/>
<reference evidence="1" key="1">
    <citation type="submission" date="2012-09" db="EMBL/GenBank/DDBJ databases">
        <title>Metagenomic Characterization of a Microbial Community in Wastewater Detects High Levels of Antibiotic Resistance.</title>
        <authorList>
            <person name="Abrams M."/>
            <person name="Caldwell A."/>
            <person name="Vandaei E."/>
            <person name="Lee W."/>
            <person name="Perrott J."/>
            <person name="Khan S.Y."/>
            <person name="Ta J."/>
            <person name="Romero D."/>
            <person name="Nguyen V."/>
            <person name="Pourmand N."/>
            <person name="Ouverney C.C."/>
        </authorList>
    </citation>
    <scope>NUCLEOTIDE SEQUENCE</scope>
</reference>
<evidence type="ECO:0008006" key="2">
    <source>
        <dbReference type="Google" id="ProtNLM"/>
    </source>
</evidence>